<organism evidence="2 3">
    <name type="scientific">Chitinophaga niastensis</name>
    <dbReference type="NCBI Taxonomy" id="536980"/>
    <lineage>
        <taxon>Bacteria</taxon>
        <taxon>Pseudomonadati</taxon>
        <taxon>Bacteroidota</taxon>
        <taxon>Chitinophagia</taxon>
        <taxon>Chitinophagales</taxon>
        <taxon>Chitinophagaceae</taxon>
        <taxon>Chitinophaga</taxon>
    </lineage>
</organism>
<feature type="transmembrane region" description="Helical" evidence="1">
    <location>
        <begin position="157"/>
        <end position="175"/>
    </location>
</feature>
<keyword evidence="1" id="KW-0472">Membrane</keyword>
<sequence length="222" mass="25618">MGQRKQQTLSRKNWMAFTGLFLCSFLVIHLLGNLQLFLPDEKAHQQFNAYSHLLSGNILIKIISYVLYASIVAHVVYAVIITVTNKRAGGIKYHYDRRGAVSKWYSRNMGLLGTVIFIFLVIHLRDFWYIYKFGQLPLDAQGNKDLYTLVVAVYSELWYVVIYVICMIALCYHLLHGFFSAARTLGVYHPRYAQWIRVFGWAYSIGICAGFAAIPVYVHFLK</sequence>
<dbReference type="NCBIfam" id="TIGR02046">
    <property type="entry name" value="sdhC_b558_fam"/>
    <property type="match status" value="1"/>
</dbReference>
<dbReference type="RefSeq" id="WP_106526451.1">
    <property type="nucleotide sequence ID" value="NZ_PYAW01000001.1"/>
</dbReference>
<accession>A0A2P8HSN3</accession>
<proteinExistence type="predicted"/>
<feature type="transmembrane region" description="Helical" evidence="1">
    <location>
        <begin position="104"/>
        <end position="124"/>
    </location>
</feature>
<keyword evidence="3" id="KW-1185">Reference proteome</keyword>
<keyword evidence="1" id="KW-0812">Transmembrane</keyword>
<dbReference type="Proteomes" id="UP000240971">
    <property type="component" value="Unassembled WGS sequence"/>
</dbReference>
<dbReference type="AlphaFoldDB" id="A0A2P8HSN3"/>
<gene>
    <name evidence="2" type="ORF">CLV51_101532</name>
</gene>
<dbReference type="EMBL" id="PYAW01000001">
    <property type="protein sequence ID" value="PSL49202.1"/>
    <property type="molecule type" value="Genomic_DNA"/>
</dbReference>
<feature type="transmembrane region" description="Helical" evidence="1">
    <location>
        <begin position="14"/>
        <end position="38"/>
    </location>
</feature>
<evidence type="ECO:0000256" key="1">
    <source>
        <dbReference type="SAM" id="Phobius"/>
    </source>
</evidence>
<dbReference type="InterPro" id="IPR011138">
    <property type="entry name" value="Cytochrome_b-558"/>
</dbReference>
<dbReference type="GO" id="GO:0016020">
    <property type="term" value="C:membrane"/>
    <property type="evidence" value="ECO:0007669"/>
    <property type="project" value="InterPro"/>
</dbReference>
<dbReference type="InterPro" id="IPR034804">
    <property type="entry name" value="SQR/QFR_C/D"/>
</dbReference>
<feature type="transmembrane region" description="Helical" evidence="1">
    <location>
        <begin position="195"/>
        <end position="218"/>
    </location>
</feature>
<feature type="transmembrane region" description="Helical" evidence="1">
    <location>
        <begin position="58"/>
        <end position="83"/>
    </location>
</feature>
<dbReference type="OrthoDB" id="9802842at2"/>
<dbReference type="CDD" id="cd03498">
    <property type="entry name" value="SQR_TypeB_2_TM"/>
    <property type="match status" value="1"/>
</dbReference>
<comment type="caution">
    <text evidence="2">The sequence shown here is derived from an EMBL/GenBank/DDBJ whole genome shotgun (WGS) entry which is preliminary data.</text>
</comment>
<evidence type="ECO:0000313" key="2">
    <source>
        <dbReference type="EMBL" id="PSL49202.1"/>
    </source>
</evidence>
<protein>
    <submittedName>
        <fullName evidence="2">Succinate dehydrogenase subunit C</fullName>
    </submittedName>
</protein>
<keyword evidence="1" id="KW-1133">Transmembrane helix</keyword>
<dbReference type="SUPFAM" id="SSF81343">
    <property type="entry name" value="Fumarate reductase respiratory complex transmembrane subunits"/>
    <property type="match status" value="1"/>
</dbReference>
<evidence type="ECO:0000313" key="3">
    <source>
        <dbReference type="Proteomes" id="UP000240971"/>
    </source>
</evidence>
<reference evidence="2 3" key="1">
    <citation type="submission" date="2018-03" db="EMBL/GenBank/DDBJ databases">
        <title>Genomic Encyclopedia of Archaeal and Bacterial Type Strains, Phase II (KMG-II): from individual species to whole genera.</title>
        <authorList>
            <person name="Goeker M."/>
        </authorList>
    </citation>
    <scope>NUCLEOTIDE SEQUENCE [LARGE SCALE GENOMIC DNA]</scope>
    <source>
        <strain evidence="2 3">DSM 24859</strain>
    </source>
</reference>
<dbReference type="Gene3D" id="1.20.1300.10">
    <property type="entry name" value="Fumarate reductase/succinate dehydrogenase, transmembrane subunit"/>
    <property type="match status" value="1"/>
</dbReference>
<name>A0A2P8HSN3_CHINA</name>